<gene>
    <name evidence="1" type="ORF">RhiirA4_487659</name>
</gene>
<keyword evidence="2" id="KW-1185">Reference proteome</keyword>
<dbReference type="AlphaFoldDB" id="A0A2I1HSW4"/>
<feature type="non-terminal residue" evidence="1">
    <location>
        <position position="147"/>
    </location>
</feature>
<proteinExistence type="predicted"/>
<dbReference type="Proteomes" id="UP000234323">
    <property type="component" value="Unassembled WGS sequence"/>
</dbReference>
<organism evidence="1 2">
    <name type="scientific">Rhizophagus irregularis</name>
    <dbReference type="NCBI Taxonomy" id="588596"/>
    <lineage>
        <taxon>Eukaryota</taxon>
        <taxon>Fungi</taxon>
        <taxon>Fungi incertae sedis</taxon>
        <taxon>Mucoromycota</taxon>
        <taxon>Glomeromycotina</taxon>
        <taxon>Glomeromycetes</taxon>
        <taxon>Glomerales</taxon>
        <taxon>Glomeraceae</taxon>
        <taxon>Rhizophagus</taxon>
    </lineage>
</organism>
<sequence>MEINSLKIVRLSVETFEEYNGLLNYLPTMKNKAPSWNLIQFEPHTERRHVVNMVKGFTQFVKLNMLGICWLSKIMIYFGLDVKVELRSDIIVDSLLELSISDDELNTSEESCALNYKSTSDFVIYYKVSSVDNTMQAMKEFFMPILK</sequence>
<dbReference type="EMBL" id="LLXI01006152">
    <property type="protein sequence ID" value="PKY61960.1"/>
    <property type="molecule type" value="Genomic_DNA"/>
</dbReference>
<name>A0A2I1HSW4_9GLOM</name>
<evidence type="ECO:0000313" key="1">
    <source>
        <dbReference type="EMBL" id="PKY61960.1"/>
    </source>
</evidence>
<evidence type="ECO:0000313" key="2">
    <source>
        <dbReference type="Proteomes" id="UP000234323"/>
    </source>
</evidence>
<protein>
    <submittedName>
        <fullName evidence="1">Uncharacterized protein</fullName>
    </submittedName>
</protein>
<accession>A0A2I1HSW4</accession>
<comment type="caution">
    <text evidence="1">The sequence shown here is derived from an EMBL/GenBank/DDBJ whole genome shotgun (WGS) entry which is preliminary data.</text>
</comment>
<reference evidence="1 2" key="1">
    <citation type="submission" date="2015-10" db="EMBL/GenBank/DDBJ databases">
        <title>Genome analyses suggest a sexual origin of heterokaryosis in a supposedly ancient asexual fungus.</title>
        <authorList>
            <person name="Ropars J."/>
            <person name="Sedzielewska K."/>
            <person name="Noel J."/>
            <person name="Charron P."/>
            <person name="Farinelli L."/>
            <person name="Marton T."/>
            <person name="Kruger M."/>
            <person name="Pelin A."/>
            <person name="Brachmann A."/>
            <person name="Corradi N."/>
        </authorList>
    </citation>
    <scope>NUCLEOTIDE SEQUENCE [LARGE SCALE GENOMIC DNA]</scope>
    <source>
        <strain evidence="1 2">A4</strain>
    </source>
</reference>